<comment type="caution">
    <text evidence="4">The sequence shown here is derived from an EMBL/GenBank/DDBJ whole genome shotgun (WGS) entry which is preliminary data.</text>
</comment>
<evidence type="ECO:0000313" key="4">
    <source>
        <dbReference type="EMBL" id="RBQ16141.1"/>
    </source>
</evidence>
<evidence type="ECO:0000256" key="1">
    <source>
        <dbReference type="ARBA" id="ARBA00022729"/>
    </source>
</evidence>
<accession>A0A366LQH3</accession>
<evidence type="ECO:0000259" key="3">
    <source>
        <dbReference type="Pfam" id="PF12849"/>
    </source>
</evidence>
<evidence type="ECO:0000256" key="2">
    <source>
        <dbReference type="SAM" id="MobiDB-lite"/>
    </source>
</evidence>
<dbReference type="Gene3D" id="3.40.190.10">
    <property type="entry name" value="Periplasmic binding protein-like II"/>
    <property type="match status" value="2"/>
</dbReference>
<protein>
    <recommendedName>
        <fullName evidence="3">PBP domain-containing protein</fullName>
    </recommendedName>
</protein>
<reference evidence="4 5" key="1">
    <citation type="submission" date="2018-06" db="EMBL/GenBank/DDBJ databases">
        <title>Sphaerisporangium craniellae sp. nov., isolated from a marine sponge in the South China Sea.</title>
        <authorList>
            <person name="Li L."/>
        </authorList>
    </citation>
    <scope>NUCLEOTIDE SEQUENCE [LARGE SCALE GENOMIC DNA]</scope>
    <source>
        <strain evidence="4 5">LHW63015</strain>
    </source>
</reference>
<name>A0A366LQH3_9ACTN</name>
<dbReference type="PANTHER" id="PTHR30570">
    <property type="entry name" value="PERIPLASMIC PHOSPHATE BINDING COMPONENT OF PHOSPHATE ABC TRANSPORTER"/>
    <property type="match status" value="1"/>
</dbReference>
<keyword evidence="5" id="KW-1185">Reference proteome</keyword>
<dbReference type="InterPro" id="IPR050811">
    <property type="entry name" value="Phosphate_ABC_transporter"/>
</dbReference>
<sequence length="602" mass="65344">MLTATRIRSAIRVTGWFLALRKPGSDRGHSHRGFPVCGGGGGTPPRHHKETTVLFDIEWDFDSVVAILSLAIPLGAFVWEFAVVRRKRLGYRVQMDTLATDTFHAPSADVLSRIHDNGRELVEPSFVLVRIENAGWMEIVESDYLTPEADTTGIRVTFRERRVVGMAVTEVGQPELRDFFIARDKDHKPVEADGFGIGEEDGSGVILLPKVKLNPQKHYKVLAVLERASGKPGDKFPDPEFRAAVSGRQNRLFRWLRWASRLKLAPTESHTFASKPALFLIALLTAAAVAQSSITLFFRPEPPPLDCVGGTLYLHGSTAFGPAVRRAAETYVSLCQGKGARIPINDGTFLGSTPGLDALETAGKKANIRGTIGLGDHIAFTDGKPAPGTHSRVLSHPVAYSAYALVVNEEADVSDLTLDQIRGIYSQKFTKWSDVGGAPIPIKLVGRNPGSGTRTALEQRLLNGSPRTPQPQTNDCAQLPNSKNVYCEADNTQTLLQKVAEIKGALGYSEASSADGAPAGVVRLRIDQQPATLSGIEQGGYPYWQTELAYTYGELPADSIGAAFLQYLTDQGGKNILRTFGNRPCSDTQHPLLCVPPDTFPG</sequence>
<evidence type="ECO:0000313" key="5">
    <source>
        <dbReference type="Proteomes" id="UP000253303"/>
    </source>
</evidence>
<keyword evidence="1" id="KW-0732">Signal</keyword>
<dbReference type="InterPro" id="IPR024370">
    <property type="entry name" value="PBP_domain"/>
</dbReference>
<dbReference type="AlphaFoldDB" id="A0A366LQH3"/>
<dbReference type="OrthoDB" id="9790048at2"/>
<feature type="region of interest" description="Disordered" evidence="2">
    <location>
        <begin position="24"/>
        <end position="45"/>
    </location>
</feature>
<feature type="domain" description="PBP" evidence="3">
    <location>
        <begin position="311"/>
        <end position="570"/>
    </location>
</feature>
<dbReference type="EMBL" id="QMEY01000018">
    <property type="protein sequence ID" value="RBQ16141.1"/>
    <property type="molecule type" value="Genomic_DNA"/>
</dbReference>
<dbReference type="Proteomes" id="UP000253303">
    <property type="component" value="Unassembled WGS sequence"/>
</dbReference>
<organism evidence="4 5">
    <name type="scientific">Spongiactinospora rosea</name>
    <dbReference type="NCBI Taxonomy" id="2248750"/>
    <lineage>
        <taxon>Bacteria</taxon>
        <taxon>Bacillati</taxon>
        <taxon>Actinomycetota</taxon>
        <taxon>Actinomycetes</taxon>
        <taxon>Streptosporangiales</taxon>
        <taxon>Streptosporangiaceae</taxon>
        <taxon>Spongiactinospora</taxon>
    </lineage>
</organism>
<proteinExistence type="predicted"/>
<dbReference type="Pfam" id="PF12849">
    <property type="entry name" value="PBP_like_2"/>
    <property type="match status" value="1"/>
</dbReference>
<gene>
    <name evidence="4" type="ORF">DP939_31460</name>
</gene>
<dbReference type="SUPFAM" id="SSF53850">
    <property type="entry name" value="Periplasmic binding protein-like II"/>
    <property type="match status" value="1"/>
</dbReference>
<dbReference type="PANTHER" id="PTHR30570:SF1">
    <property type="entry name" value="PHOSPHATE-BINDING PROTEIN PSTS"/>
    <property type="match status" value="1"/>
</dbReference>